<accession>A0ABD3SQV4</accession>
<evidence type="ECO:0000256" key="1">
    <source>
        <dbReference type="SAM" id="MobiDB-lite"/>
    </source>
</evidence>
<name>A0ABD3SQV4_9STRA</name>
<dbReference type="EMBL" id="JALLPB020000015">
    <property type="protein sequence ID" value="KAL3826750.1"/>
    <property type="molecule type" value="Genomic_DNA"/>
</dbReference>
<comment type="caution">
    <text evidence="2">The sequence shown here is derived from an EMBL/GenBank/DDBJ whole genome shotgun (WGS) entry which is preliminary data.</text>
</comment>
<proteinExistence type="predicted"/>
<gene>
    <name evidence="2" type="ORF">ACHAXA_009359</name>
</gene>
<dbReference type="AlphaFoldDB" id="A0ABD3SQV4"/>
<keyword evidence="3" id="KW-1185">Reference proteome</keyword>
<feature type="region of interest" description="Disordered" evidence="1">
    <location>
        <begin position="68"/>
        <end position="93"/>
    </location>
</feature>
<evidence type="ECO:0000313" key="3">
    <source>
        <dbReference type="Proteomes" id="UP001530377"/>
    </source>
</evidence>
<dbReference type="Proteomes" id="UP001530377">
    <property type="component" value="Unassembled WGS sequence"/>
</dbReference>
<sequence>MGRGKLVFKGEEKAKKKRGSSRIKSGVVEFATAVDGGGGVGGDVNVEADGGMAFAPADDGVNAARAADDGGAHRAGDVLPPENTTHGRGGPSVGVGRGMISTSSSVVYGHGTAFGTELRAGDAILATPVPNGIEEMRVITMVLSNASASISSAFSSDLKTPTSFRYVSRPRDDKREGAMRAAKARREQEEVERRAMGTYGDKGEIIYREKTEHGGYRIRRERATMDMTRSDLLSVREKKKSDRYC</sequence>
<evidence type="ECO:0000313" key="2">
    <source>
        <dbReference type="EMBL" id="KAL3826750.1"/>
    </source>
</evidence>
<reference evidence="2 3" key="1">
    <citation type="submission" date="2024-10" db="EMBL/GenBank/DDBJ databases">
        <title>Updated reference genomes for cyclostephanoid diatoms.</title>
        <authorList>
            <person name="Roberts W.R."/>
            <person name="Alverson A.J."/>
        </authorList>
    </citation>
    <scope>NUCLEOTIDE SEQUENCE [LARGE SCALE GENOMIC DNA]</scope>
    <source>
        <strain evidence="2 3">AJA228-03</strain>
    </source>
</reference>
<organism evidence="2 3">
    <name type="scientific">Cyclostephanos tholiformis</name>
    <dbReference type="NCBI Taxonomy" id="382380"/>
    <lineage>
        <taxon>Eukaryota</taxon>
        <taxon>Sar</taxon>
        <taxon>Stramenopiles</taxon>
        <taxon>Ochrophyta</taxon>
        <taxon>Bacillariophyta</taxon>
        <taxon>Coscinodiscophyceae</taxon>
        <taxon>Thalassiosirophycidae</taxon>
        <taxon>Stephanodiscales</taxon>
        <taxon>Stephanodiscaceae</taxon>
        <taxon>Cyclostephanos</taxon>
    </lineage>
</organism>
<protein>
    <submittedName>
        <fullName evidence="2">Uncharacterized protein</fullName>
    </submittedName>
</protein>